<evidence type="ECO:0000313" key="1">
    <source>
        <dbReference type="EMBL" id="MPN55621.1"/>
    </source>
</evidence>
<reference evidence="1" key="1">
    <citation type="submission" date="2019-08" db="EMBL/GenBank/DDBJ databases">
        <authorList>
            <person name="Kucharzyk K."/>
            <person name="Murdoch R.W."/>
            <person name="Higgins S."/>
            <person name="Loffler F."/>
        </authorList>
    </citation>
    <scope>NUCLEOTIDE SEQUENCE</scope>
</reference>
<proteinExistence type="predicted"/>
<dbReference type="EMBL" id="VSSQ01125091">
    <property type="protein sequence ID" value="MPN55621.1"/>
    <property type="molecule type" value="Genomic_DNA"/>
</dbReference>
<dbReference type="AlphaFoldDB" id="A0A645IWA0"/>
<gene>
    <name evidence="1" type="ORF">SDC9_203305</name>
</gene>
<sequence>MIAPLFRRRRFLKPEEFLSGPVAREENIAARAAPAVIFVTQHRLVVVVGAHPEFHAFSDAKIRQTQTVGHGMEVGKTAHAIEFFIVPPCPEQHGRHS</sequence>
<organism evidence="1">
    <name type="scientific">bioreactor metagenome</name>
    <dbReference type="NCBI Taxonomy" id="1076179"/>
    <lineage>
        <taxon>unclassified sequences</taxon>
        <taxon>metagenomes</taxon>
        <taxon>ecological metagenomes</taxon>
    </lineage>
</organism>
<protein>
    <submittedName>
        <fullName evidence="1">Uncharacterized protein</fullName>
    </submittedName>
</protein>
<name>A0A645IWA0_9ZZZZ</name>
<accession>A0A645IWA0</accession>
<comment type="caution">
    <text evidence="1">The sequence shown here is derived from an EMBL/GenBank/DDBJ whole genome shotgun (WGS) entry which is preliminary data.</text>
</comment>